<dbReference type="EMBL" id="PVWO01000219">
    <property type="protein sequence ID" value="PSB54986.1"/>
    <property type="molecule type" value="Genomic_DNA"/>
</dbReference>
<feature type="domain" description="CHAT" evidence="1">
    <location>
        <begin position="705"/>
        <end position="1020"/>
    </location>
</feature>
<dbReference type="InterPro" id="IPR019734">
    <property type="entry name" value="TPR_rpt"/>
</dbReference>
<evidence type="ECO:0000259" key="1">
    <source>
        <dbReference type="Pfam" id="PF12770"/>
    </source>
</evidence>
<accession>A0A2T1GC81</accession>
<name>A0A2T1GC81_9CYAN</name>
<dbReference type="PANTHER" id="PTHR10098">
    <property type="entry name" value="RAPSYN-RELATED"/>
    <property type="match status" value="1"/>
</dbReference>
<dbReference type="SUPFAM" id="SSF48452">
    <property type="entry name" value="TPR-like"/>
    <property type="match status" value="2"/>
</dbReference>
<comment type="caution">
    <text evidence="2">The sequence shown here is derived from an EMBL/GenBank/DDBJ whole genome shotgun (WGS) entry which is preliminary data.</text>
</comment>
<dbReference type="Pfam" id="PF12770">
    <property type="entry name" value="CHAT"/>
    <property type="match status" value="1"/>
</dbReference>
<organism evidence="2 3">
    <name type="scientific">Chamaesiphon polymorphus CCALA 037</name>
    <dbReference type="NCBI Taxonomy" id="2107692"/>
    <lineage>
        <taxon>Bacteria</taxon>
        <taxon>Bacillati</taxon>
        <taxon>Cyanobacteriota</taxon>
        <taxon>Cyanophyceae</taxon>
        <taxon>Gomontiellales</taxon>
        <taxon>Chamaesiphonaceae</taxon>
        <taxon>Chamaesiphon</taxon>
    </lineage>
</organism>
<dbReference type="Proteomes" id="UP000238937">
    <property type="component" value="Unassembled WGS sequence"/>
</dbReference>
<dbReference type="OrthoDB" id="530069at2"/>
<evidence type="ECO:0000313" key="3">
    <source>
        <dbReference type="Proteomes" id="UP000238937"/>
    </source>
</evidence>
<dbReference type="InterPro" id="IPR024983">
    <property type="entry name" value="CHAT_dom"/>
</dbReference>
<protein>
    <recommendedName>
        <fullName evidence="1">CHAT domain-containing protein</fullName>
    </recommendedName>
</protein>
<dbReference type="InterPro" id="IPR011990">
    <property type="entry name" value="TPR-like_helical_dom_sf"/>
</dbReference>
<dbReference type="PANTHER" id="PTHR10098:SF112">
    <property type="entry name" value="SLR0380 PROTEIN"/>
    <property type="match status" value="1"/>
</dbReference>
<evidence type="ECO:0000313" key="2">
    <source>
        <dbReference type="EMBL" id="PSB54986.1"/>
    </source>
</evidence>
<sequence length="1020" mass="116720">MLAKLFRESLPSDITCLYQKLSSRFYNFKFGDRSNNIEISIACCQLCLGVLTIENSPTDWAAIQNFLAHVFFERIRPERAENIEQAIACWQSALEVYTKIIFPLQRATIANIQTLLGYVYSERISGDKAENLEESIEYFKASLEMYTKENPTIAWAQSVGCLGDAYYNRIKGERADNLEKSIAYCESALEVYTKADFPQKWIFLQDKLARAYFLRIRGDKADNLEKSIGYCESVLEIYNQADFPQDWAFTQYLLAGAYYDRIRGNKADNLEKSIGYCESVLEIYNQADFPQDWALTQYKLGISYRKRIRGDKADNLEKSIAYSESALEVYTKADLPRNWQQTKILLAAAYFYRIKGDRAENLEKSIEYCRATLQVYTNVDFPVAWAVVQGDLALLYHNRVKGVRTENLEQAVACYEAALEICTPSKQPIECLRTSRNLGNLHFNEGNWQQAIDTYLIAITAVEQLRSWAMTDQNKQEFLEQGIEIYYNLIQSCINTQQYDKALEYAERSKSRNLVDLLANRDTYPRGEIAPEILASLAELRRQLLIAERQIQQQNNRSGQRFIDSDNSQRGVAISQSGTAIEHSDRLVSLKQELERLITTHIQPIDPSFQLTQKVEPISFEEMRSALPNDRTALVTWYIAQDKLLTFIVTPQATHPQLIESTPEAFQQFIEVLTEYQTAYSQYRERINKDWKQALPQYLAQFSQTLGLAEILQQLPPECDRLILIPHRFLHLIPLHALPIVLPDNTETCLLDRFPQGVRYAPSVQLLKLAQQWSRPPLQNLLAVQDPTQDLTFTNLEVTALRTHFQPFDRVFSHQAAQKSVLTPELLSQSNCVHFSCHGVFDFANPIQSALMMSESLVTTPDGQKIRDLEKCLTLGEIFTQDLRQCRLVTLSACETGIVDVSKQIDEYIGLPSGFLFAGSPSIVSSLWAVDDLSTTCLMIRFYNNLQQNDSVSIALNDAQRWLRQANGQEIKEMVTPWLAQSGIRPSRTIEIDAQLDRIEKESEPFAAPYHWAAFCAIGQ</sequence>
<dbReference type="AlphaFoldDB" id="A0A2T1GC81"/>
<proteinExistence type="predicted"/>
<dbReference type="Gene3D" id="1.25.40.10">
    <property type="entry name" value="Tetratricopeptide repeat domain"/>
    <property type="match status" value="3"/>
</dbReference>
<gene>
    <name evidence="2" type="ORF">C7B77_16485</name>
</gene>
<dbReference type="RefSeq" id="WP_106307030.1">
    <property type="nucleotide sequence ID" value="NZ_PVWO01000219.1"/>
</dbReference>
<dbReference type="SMART" id="SM00028">
    <property type="entry name" value="TPR"/>
    <property type="match status" value="5"/>
</dbReference>
<reference evidence="2 3" key="1">
    <citation type="submission" date="2018-03" db="EMBL/GenBank/DDBJ databases">
        <title>The ancient ancestry and fast evolution of plastids.</title>
        <authorList>
            <person name="Moore K.R."/>
            <person name="Magnabosco C."/>
            <person name="Momper L."/>
            <person name="Gold D.A."/>
            <person name="Bosak T."/>
            <person name="Fournier G.P."/>
        </authorList>
    </citation>
    <scope>NUCLEOTIDE SEQUENCE [LARGE SCALE GENOMIC DNA]</scope>
    <source>
        <strain evidence="2 3">CCALA 037</strain>
    </source>
</reference>
<keyword evidence="3" id="KW-1185">Reference proteome</keyword>